<feature type="compositionally biased region" description="Basic and acidic residues" evidence="1">
    <location>
        <begin position="55"/>
        <end position="64"/>
    </location>
</feature>
<feature type="region of interest" description="Disordered" evidence="1">
    <location>
        <begin position="1"/>
        <end position="40"/>
    </location>
</feature>
<dbReference type="Proteomes" id="UP001597475">
    <property type="component" value="Unassembled WGS sequence"/>
</dbReference>
<accession>A0ABW5P5K0</accession>
<name>A0ABW5P5K0_9DEIO</name>
<dbReference type="EMBL" id="JBHUMK010000052">
    <property type="protein sequence ID" value="MFD2610143.1"/>
    <property type="molecule type" value="Genomic_DNA"/>
</dbReference>
<feature type="region of interest" description="Disordered" evidence="1">
    <location>
        <begin position="55"/>
        <end position="79"/>
    </location>
</feature>
<sequence length="79" mass="9706">MSASKRQKREAAQRRVEERQAKREQHRQREARRALEDARRRDIDADLPMYIQRDVFARRERESQRPPMPPIIRTRRNPT</sequence>
<evidence type="ECO:0000313" key="2">
    <source>
        <dbReference type="EMBL" id="MFD2610143.1"/>
    </source>
</evidence>
<reference evidence="3" key="1">
    <citation type="journal article" date="2019" name="Int. J. Syst. Evol. Microbiol.">
        <title>The Global Catalogue of Microorganisms (GCM) 10K type strain sequencing project: providing services to taxonomists for standard genome sequencing and annotation.</title>
        <authorList>
            <consortium name="The Broad Institute Genomics Platform"/>
            <consortium name="The Broad Institute Genome Sequencing Center for Infectious Disease"/>
            <person name="Wu L."/>
            <person name="Ma J."/>
        </authorList>
    </citation>
    <scope>NUCLEOTIDE SEQUENCE [LARGE SCALE GENOMIC DNA]</scope>
    <source>
        <strain evidence="3">KCTC 33842</strain>
    </source>
</reference>
<keyword evidence="3" id="KW-1185">Reference proteome</keyword>
<dbReference type="RefSeq" id="WP_386846084.1">
    <property type="nucleotide sequence ID" value="NZ_JBHUMK010000052.1"/>
</dbReference>
<comment type="caution">
    <text evidence="2">The sequence shown here is derived from an EMBL/GenBank/DDBJ whole genome shotgun (WGS) entry which is preliminary data.</text>
</comment>
<feature type="compositionally biased region" description="Basic and acidic residues" evidence="1">
    <location>
        <begin position="9"/>
        <end position="40"/>
    </location>
</feature>
<organism evidence="2 3">
    <name type="scientific">Deinococcus taklimakanensis</name>
    <dbReference type="NCBI Taxonomy" id="536443"/>
    <lineage>
        <taxon>Bacteria</taxon>
        <taxon>Thermotogati</taxon>
        <taxon>Deinococcota</taxon>
        <taxon>Deinococci</taxon>
        <taxon>Deinococcales</taxon>
        <taxon>Deinococcaceae</taxon>
        <taxon>Deinococcus</taxon>
    </lineage>
</organism>
<gene>
    <name evidence="2" type="ORF">ACFSR9_11940</name>
</gene>
<proteinExistence type="predicted"/>
<protein>
    <submittedName>
        <fullName evidence="2">Uncharacterized protein</fullName>
    </submittedName>
</protein>
<evidence type="ECO:0000313" key="3">
    <source>
        <dbReference type="Proteomes" id="UP001597475"/>
    </source>
</evidence>
<evidence type="ECO:0000256" key="1">
    <source>
        <dbReference type="SAM" id="MobiDB-lite"/>
    </source>
</evidence>